<dbReference type="SUPFAM" id="SSF159594">
    <property type="entry name" value="XCC0632-like"/>
    <property type="match status" value="1"/>
</dbReference>
<dbReference type="EMBL" id="PRDL01000001">
    <property type="protein sequence ID" value="MBE8716652.1"/>
    <property type="molecule type" value="Genomic_DNA"/>
</dbReference>
<feature type="domain" description="ABC-type transport auxiliary lipoprotein component" evidence="2">
    <location>
        <begin position="26"/>
        <end position="183"/>
    </location>
</feature>
<reference evidence="3" key="1">
    <citation type="submission" date="2018-07" db="EMBL/GenBank/DDBJ databases">
        <title>Genome assembly of strain Ka43.</title>
        <authorList>
            <person name="Kukolya J."/>
            <person name="Nagy I."/>
            <person name="Horvath B."/>
            <person name="Toth A."/>
        </authorList>
    </citation>
    <scope>NUCLEOTIDE SEQUENCE</scope>
    <source>
        <strain evidence="3">KB43</strain>
    </source>
</reference>
<gene>
    <name evidence="3" type="ORF">C4F51_05550</name>
</gene>
<comment type="caution">
    <text evidence="3">The sequence shown here is derived from an EMBL/GenBank/DDBJ whole genome shotgun (WGS) entry which is preliminary data.</text>
</comment>
<dbReference type="InterPro" id="IPR005586">
    <property type="entry name" value="ABC_trans_aux"/>
</dbReference>
<evidence type="ECO:0000313" key="4">
    <source>
        <dbReference type="Proteomes" id="UP000652567"/>
    </source>
</evidence>
<evidence type="ECO:0000259" key="2">
    <source>
        <dbReference type="Pfam" id="PF03886"/>
    </source>
</evidence>
<dbReference type="PROSITE" id="PS51257">
    <property type="entry name" value="PROKAR_LIPOPROTEIN"/>
    <property type="match status" value="1"/>
</dbReference>
<name>A0A928YTA2_9GAMM</name>
<dbReference type="Gene3D" id="3.40.50.10610">
    <property type="entry name" value="ABC-type transport auxiliary lipoprotein component"/>
    <property type="match status" value="1"/>
</dbReference>
<evidence type="ECO:0000256" key="1">
    <source>
        <dbReference type="SAM" id="SignalP"/>
    </source>
</evidence>
<proteinExistence type="predicted"/>
<keyword evidence="1" id="KW-0732">Signal</keyword>
<protein>
    <recommendedName>
        <fullName evidence="2">ABC-type transport auxiliary lipoprotein component domain-containing protein</fullName>
    </recommendedName>
</protein>
<dbReference type="Proteomes" id="UP000652567">
    <property type="component" value="Unassembled WGS sequence"/>
</dbReference>
<accession>A0A928YTA2</accession>
<organism evidence="3 4">
    <name type="scientific">Cellvibrio polysaccharolyticus</name>
    <dbReference type="NCBI Taxonomy" id="2082724"/>
    <lineage>
        <taxon>Bacteria</taxon>
        <taxon>Pseudomonadati</taxon>
        <taxon>Pseudomonadota</taxon>
        <taxon>Gammaproteobacteria</taxon>
        <taxon>Cellvibrionales</taxon>
        <taxon>Cellvibrionaceae</taxon>
        <taxon>Cellvibrio</taxon>
    </lineage>
</organism>
<sequence length="192" mass="21003">MMRKFLGILLAVSVLAACSSPQKNYYVLSSASAPQTTGSQEITTLIGIGPVEVAEYLNRLHIVWQSGQGELIMSGNHFWAEPLDKGITRALALNLTAANSNRSTVAFPWRADNKPRYSVRVQVQALDRIDSNARMDAVWQLVDNDAGQVIHRKRFVQTTPVDAGVSSLTRAYSDLLTVLAKDIEGSLITFGV</sequence>
<dbReference type="Pfam" id="PF03886">
    <property type="entry name" value="ABC_trans_aux"/>
    <property type="match status" value="1"/>
</dbReference>
<feature type="signal peptide" evidence="1">
    <location>
        <begin position="1"/>
        <end position="16"/>
    </location>
</feature>
<dbReference type="AlphaFoldDB" id="A0A928YTA2"/>
<keyword evidence="4" id="KW-1185">Reference proteome</keyword>
<feature type="chain" id="PRO_5037508619" description="ABC-type transport auxiliary lipoprotein component domain-containing protein" evidence="1">
    <location>
        <begin position="17"/>
        <end position="192"/>
    </location>
</feature>
<evidence type="ECO:0000313" key="3">
    <source>
        <dbReference type="EMBL" id="MBE8716652.1"/>
    </source>
</evidence>